<dbReference type="PANTHER" id="PTHR23417">
    <property type="entry name" value="3-DEOXY-D-MANNO-OCTULOSONIC-ACID TRANSFERASE/TRNA GUANINE-N 7 - -METHYLTRANSFERASE"/>
    <property type="match status" value="1"/>
</dbReference>
<comment type="catalytic activity">
    <reaction evidence="1">
        <text>guanosine(46) in tRNA + S-adenosyl-L-methionine = N(7)-methylguanosine(46) in tRNA + S-adenosyl-L-homocysteine</text>
        <dbReference type="Rhea" id="RHEA:42708"/>
        <dbReference type="Rhea" id="RHEA-COMP:10188"/>
        <dbReference type="Rhea" id="RHEA-COMP:10189"/>
        <dbReference type="ChEBI" id="CHEBI:57856"/>
        <dbReference type="ChEBI" id="CHEBI:59789"/>
        <dbReference type="ChEBI" id="CHEBI:74269"/>
        <dbReference type="ChEBI" id="CHEBI:74480"/>
        <dbReference type="EC" id="2.1.1.33"/>
    </reaction>
</comment>
<dbReference type="RefSeq" id="WP_330957610.1">
    <property type="nucleotide sequence ID" value="NZ_JAZGJQ010000002.1"/>
</dbReference>
<keyword evidence="6" id="KW-0949">S-adenosyl-L-methionine</keyword>
<name>A0ABU7R8D0_9ACTN</name>
<evidence type="ECO:0000256" key="2">
    <source>
        <dbReference type="ARBA" id="ARBA00003015"/>
    </source>
</evidence>
<evidence type="ECO:0000256" key="4">
    <source>
        <dbReference type="ARBA" id="ARBA00022603"/>
    </source>
</evidence>
<keyword evidence="7" id="KW-0819">tRNA processing</keyword>
<accession>A0ABU7R8D0</accession>
<feature type="region of interest" description="Disordered" evidence="8">
    <location>
        <begin position="268"/>
        <end position="304"/>
    </location>
</feature>
<comment type="function">
    <text evidence="2">Catalyzes the formation of N(7)-methylguanine at position 46 (m7G46) in tRNA.</text>
</comment>
<organism evidence="9 10">
    <name type="scientific">Olsenella absiana</name>
    <dbReference type="NCBI Taxonomy" id="3115222"/>
    <lineage>
        <taxon>Bacteria</taxon>
        <taxon>Bacillati</taxon>
        <taxon>Actinomycetota</taxon>
        <taxon>Coriobacteriia</taxon>
        <taxon>Coriobacteriales</taxon>
        <taxon>Atopobiaceae</taxon>
        <taxon>Olsenella</taxon>
    </lineage>
</organism>
<dbReference type="PANTHER" id="PTHR23417:SF14">
    <property type="entry name" value="PENTACOTRIPEPTIDE-REPEAT REGION OF PRORP DOMAIN-CONTAINING PROTEIN"/>
    <property type="match status" value="1"/>
</dbReference>
<comment type="caution">
    <text evidence="9">The sequence shown here is derived from an EMBL/GenBank/DDBJ whole genome shotgun (WGS) entry which is preliminary data.</text>
</comment>
<evidence type="ECO:0000256" key="1">
    <source>
        <dbReference type="ARBA" id="ARBA00000142"/>
    </source>
</evidence>
<gene>
    <name evidence="9" type="ORF">VXJ25_02355</name>
</gene>
<evidence type="ECO:0000256" key="5">
    <source>
        <dbReference type="ARBA" id="ARBA00022679"/>
    </source>
</evidence>
<dbReference type="EC" id="2.1.1.33" evidence="3"/>
<dbReference type="InterPro" id="IPR029063">
    <property type="entry name" value="SAM-dependent_MTases_sf"/>
</dbReference>
<proteinExistence type="predicted"/>
<protein>
    <recommendedName>
        <fullName evidence="3">tRNA (guanine(46)-N(7))-methyltransferase</fullName>
        <ecNumber evidence="3">2.1.1.33</ecNumber>
    </recommendedName>
</protein>
<evidence type="ECO:0000256" key="3">
    <source>
        <dbReference type="ARBA" id="ARBA00011977"/>
    </source>
</evidence>
<dbReference type="Pfam" id="PF02390">
    <property type="entry name" value="Methyltransf_4"/>
    <property type="match status" value="1"/>
</dbReference>
<reference evidence="9 10" key="1">
    <citation type="submission" date="2024-01" db="EMBL/GenBank/DDBJ databases">
        <title>Description of Olsenella sp. nov., isolated from pig feces.</title>
        <authorList>
            <person name="Chang Y.-H."/>
        </authorList>
    </citation>
    <scope>NUCLEOTIDE SEQUENCE [LARGE SCALE GENOMIC DNA]</scope>
    <source>
        <strain evidence="9 10">YH-ols2223</strain>
    </source>
</reference>
<dbReference type="GO" id="GO:0008168">
    <property type="term" value="F:methyltransferase activity"/>
    <property type="evidence" value="ECO:0007669"/>
    <property type="project" value="UniProtKB-KW"/>
</dbReference>
<feature type="compositionally biased region" description="Basic and acidic residues" evidence="8">
    <location>
        <begin position="268"/>
        <end position="279"/>
    </location>
</feature>
<evidence type="ECO:0000313" key="10">
    <source>
        <dbReference type="Proteomes" id="UP001332931"/>
    </source>
</evidence>
<dbReference type="GO" id="GO:0032259">
    <property type="term" value="P:methylation"/>
    <property type="evidence" value="ECO:0007669"/>
    <property type="project" value="UniProtKB-KW"/>
</dbReference>
<dbReference type="SUPFAM" id="SSF53335">
    <property type="entry name" value="S-adenosyl-L-methionine-dependent methyltransferases"/>
    <property type="match status" value="1"/>
</dbReference>
<keyword evidence="5" id="KW-0808">Transferase</keyword>
<evidence type="ECO:0000256" key="6">
    <source>
        <dbReference type="ARBA" id="ARBA00022691"/>
    </source>
</evidence>
<dbReference type="Gene3D" id="3.40.50.150">
    <property type="entry name" value="Vaccinia Virus protein VP39"/>
    <property type="match status" value="1"/>
</dbReference>
<dbReference type="EMBL" id="JAZGJQ010000002">
    <property type="protein sequence ID" value="MEE6146843.1"/>
    <property type="molecule type" value="Genomic_DNA"/>
</dbReference>
<evidence type="ECO:0000313" key="9">
    <source>
        <dbReference type="EMBL" id="MEE6146843.1"/>
    </source>
</evidence>
<keyword evidence="10" id="KW-1185">Reference proteome</keyword>
<keyword evidence="4 9" id="KW-0489">Methyltransferase</keyword>
<dbReference type="Proteomes" id="UP001332931">
    <property type="component" value="Unassembled WGS sequence"/>
</dbReference>
<dbReference type="PROSITE" id="PS51625">
    <property type="entry name" value="SAM_MT_TRMB"/>
    <property type="match status" value="1"/>
</dbReference>
<dbReference type="InterPro" id="IPR003358">
    <property type="entry name" value="tRNA_(Gua-N-7)_MeTrfase_Trmb"/>
</dbReference>
<evidence type="ECO:0000256" key="8">
    <source>
        <dbReference type="SAM" id="MobiDB-lite"/>
    </source>
</evidence>
<sequence length="304" mass="33514">MHGMHTRLPKHFVLEERLERYADSIETSPRSLAGAWAEACHPLEPGRPGARYSEVRLDLGCGKGGFTVEAARREPDVLFVGVDYEPLCIAYAAQKAQESGLPNVVFVPGRGSDVPEFFSPGEVSLIYLNFPTPFPRARRARERLTYVDRLMDFRRVLAPDGRVQLKTDSQPLRDFTLTQVELAGYELVWSTDDCRALLPDDPVSAYEERLCAKGATVFGLCAKPGPEPAHVVQTAPLSLVDYLPDDLSTMGYVPHGMERTVTNLRNLEAKGRPRTDARHADRRGRTASADGGAGAGGASRRHQE</sequence>
<dbReference type="CDD" id="cd02440">
    <property type="entry name" value="AdoMet_MTases"/>
    <property type="match status" value="1"/>
</dbReference>
<evidence type="ECO:0000256" key="7">
    <source>
        <dbReference type="ARBA" id="ARBA00022694"/>
    </source>
</evidence>